<dbReference type="Pfam" id="PF01872">
    <property type="entry name" value="RibD_C"/>
    <property type="match status" value="1"/>
</dbReference>
<dbReference type="GO" id="GO:0009231">
    <property type="term" value="P:riboflavin biosynthetic process"/>
    <property type="evidence" value="ECO:0007669"/>
    <property type="project" value="InterPro"/>
</dbReference>
<dbReference type="InterPro" id="IPR024072">
    <property type="entry name" value="DHFR-like_dom_sf"/>
</dbReference>
<evidence type="ECO:0000313" key="3">
    <source>
        <dbReference type="Proteomes" id="UP000181790"/>
    </source>
</evidence>
<dbReference type="EMBL" id="MORL01000003">
    <property type="protein sequence ID" value="OIN59763.1"/>
    <property type="molecule type" value="Genomic_DNA"/>
</dbReference>
<gene>
    <name evidence="2" type="ORF">BLX24_07860</name>
</gene>
<dbReference type="InterPro" id="IPR002734">
    <property type="entry name" value="RibDG_C"/>
</dbReference>
<feature type="domain" description="Bacterial bifunctional deaminase-reductase C-terminal" evidence="1">
    <location>
        <begin position="3"/>
        <end position="182"/>
    </location>
</feature>
<dbReference type="AlphaFoldDB" id="A0A1S2VLY3"/>
<dbReference type="Proteomes" id="UP000181790">
    <property type="component" value="Unassembled WGS sequence"/>
</dbReference>
<evidence type="ECO:0000259" key="1">
    <source>
        <dbReference type="Pfam" id="PF01872"/>
    </source>
</evidence>
<dbReference type="GO" id="GO:0008703">
    <property type="term" value="F:5-amino-6-(5-phosphoribosylamino)uracil reductase activity"/>
    <property type="evidence" value="ECO:0007669"/>
    <property type="project" value="InterPro"/>
</dbReference>
<dbReference type="InterPro" id="IPR050765">
    <property type="entry name" value="Riboflavin_Biosynth_HTPR"/>
</dbReference>
<evidence type="ECO:0000313" key="2">
    <source>
        <dbReference type="EMBL" id="OIN59763.1"/>
    </source>
</evidence>
<name>A0A1S2VLY3_9BACT</name>
<dbReference type="OrthoDB" id="195113at2"/>
<keyword evidence="3" id="KW-1185">Reference proteome</keyword>
<reference evidence="2 3" key="1">
    <citation type="submission" date="2016-10" db="EMBL/GenBank/DDBJ databases">
        <title>Arsenicibacter rosenii gen. nov., sp. nov., an efficient arsenic-methylating bacterium isolated from an arsenic-contaminated paddy soil.</title>
        <authorList>
            <person name="Huang K."/>
        </authorList>
    </citation>
    <scope>NUCLEOTIDE SEQUENCE [LARGE SCALE GENOMIC DNA]</scope>
    <source>
        <strain evidence="2 3">SM-1</strain>
    </source>
</reference>
<proteinExistence type="predicted"/>
<comment type="caution">
    <text evidence="2">The sequence shown here is derived from an EMBL/GenBank/DDBJ whole genome shotgun (WGS) entry which is preliminary data.</text>
</comment>
<dbReference type="SUPFAM" id="SSF53597">
    <property type="entry name" value="Dihydrofolate reductase-like"/>
    <property type="match status" value="1"/>
</dbReference>
<sequence>MRTLKLQVQMTVDGFIGGPNGEMDWMTFAWDQEVVDYVTNLIAPVDTIVLGRKLADGFIPHWAGIAADPESPEKSAGEFFTNTPKVVFSQTPPSPDWANTVVATGDLTDEITALKQQDGGDIIAYGGSSFVASLIKAGLIDAFHLFVNPVAIGQGLPIFNLLDSKQPLTLVKATPFACGIVVLHYKK</sequence>
<dbReference type="Gene3D" id="3.40.430.10">
    <property type="entry name" value="Dihydrofolate Reductase, subunit A"/>
    <property type="match status" value="1"/>
</dbReference>
<dbReference type="PANTHER" id="PTHR38011:SF11">
    <property type="entry name" value="2,5-DIAMINO-6-RIBOSYLAMINO-4(3H)-PYRIMIDINONE 5'-PHOSPHATE REDUCTASE"/>
    <property type="match status" value="1"/>
</dbReference>
<accession>A0A1S2VLY3</accession>
<dbReference type="RefSeq" id="WP_071502564.1">
    <property type="nucleotide sequence ID" value="NZ_MORL01000003.1"/>
</dbReference>
<protein>
    <submittedName>
        <fullName evidence="2">Deaminase</fullName>
    </submittedName>
</protein>
<organism evidence="2 3">
    <name type="scientific">Arsenicibacter rosenii</name>
    <dbReference type="NCBI Taxonomy" id="1750698"/>
    <lineage>
        <taxon>Bacteria</taxon>
        <taxon>Pseudomonadati</taxon>
        <taxon>Bacteroidota</taxon>
        <taxon>Cytophagia</taxon>
        <taxon>Cytophagales</taxon>
        <taxon>Spirosomataceae</taxon>
        <taxon>Arsenicibacter</taxon>
    </lineage>
</organism>
<dbReference type="PANTHER" id="PTHR38011">
    <property type="entry name" value="DIHYDROFOLATE REDUCTASE FAMILY PROTEIN (AFU_ORTHOLOGUE AFUA_8G06820)"/>
    <property type="match status" value="1"/>
</dbReference>